<sequence length="480" mass="53648">MPPAVALRAQIADIDAQIRDHETSISSLLSKREQLDSELKAIVYPIHTLPIELLVKIFQHACADQNIPHFRLTVAAVCRVWLDTALTTSSLWQRLVFRCKSASPEVQEILRTWLSRSKILPLDIIITLPLAVEDANIVMLLLAEFSSRWRFAGFHKERRLGGPRGPSIQVTSEAFPASLPLLETLEFYAQFELARNSREASSSWPALRKLVLWGCTPPVVVSFENLTRLEIGNLSVQKALIMLQQCPLLENLNLDSYHHDDDSETGVVPQIPLALTHLHTLELHIGEAHVLPALVLPALKSVILDVQPPEMGIPVLRSLFERSRCQVETVRIVSYTFAPSYEFLASQLFPAMHSLVISCFSGITSEDLLLLSGLGTRGSLACMNSLTITLLPSDVDSSSLFMFAKSHAQQLHDRSHSTGTLTNDQGNQGPFKLEIRTIKRTLMIPIKTAVELLRSAEWNDIIDVRFEEGTLLDSDNFEFL</sequence>
<name>A0A8H6RZV2_9AGAR</name>
<evidence type="ECO:0000313" key="2">
    <source>
        <dbReference type="EMBL" id="KAF7289733.1"/>
    </source>
</evidence>
<dbReference type="Gene3D" id="1.20.1280.50">
    <property type="match status" value="1"/>
</dbReference>
<dbReference type="Proteomes" id="UP000636479">
    <property type="component" value="Unassembled WGS sequence"/>
</dbReference>
<dbReference type="Gene3D" id="3.80.10.10">
    <property type="entry name" value="Ribonuclease Inhibitor"/>
    <property type="match status" value="1"/>
</dbReference>
<evidence type="ECO:0000259" key="1">
    <source>
        <dbReference type="PROSITE" id="PS50181"/>
    </source>
</evidence>
<proteinExistence type="predicted"/>
<dbReference type="InterPro" id="IPR001810">
    <property type="entry name" value="F-box_dom"/>
</dbReference>
<dbReference type="PROSITE" id="PS50181">
    <property type="entry name" value="FBOX"/>
    <property type="match status" value="1"/>
</dbReference>
<dbReference type="EMBL" id="JACAZF010000016">
    <property type="protein sequence ID" value="KAF7289733.1"/>
    <property type="molecule type" value="Genomic_DNA"/>
</dbReference>
<dbReference type="Pfam" id="PF12937">
    <property type="entry name" value="F-box-like"/>
    <property type="match status" value="1"/>
</dbReference>
<reference evidence="2" key="1">
    <citation type="submission" date="2020-05" db="EMBL/GenBank/DDBJ databases">
        <title>Mycena genomes resolve the evolution of fungal bioluminescence.</title>
        <authorList>
            <person name="Tsai I.J."/>
        </authorList>
    </citation>
    <scope>NUCLEOTIDE SEQUENCE</scope>
    <source>
        <strain evidence="2">171206Taipei</strain>
    </source>
</reference>
<protein>
    <submittedName>
        <fullName evidence="2">F-box domain-containing protein</fullName>
    </submittedName>
</protein>
<dbReference type="SUPFAM" id="SSF52047">
    <property type="entry name" value="RNI-like"/>
    <property type="match status" value="1"/>
</dbReference>
<dbReference type="RefSeq" id="XP_037213462.1">
    <property type="nucleotide sequence ID" value="XM_037369906.1"/>
</dbReference>
<dbReference type="OrthoDB" id="3172446at2759"/>
<accession>A0A8H6RZV2</accession>
<feature type="domain" description="F-box" evidence="1">
    <location>
        <begin position="43"/>
        <end position="95"/>
    </location>
</feature>
<gene>
    <name evidence="2" type="ORF">MIND_01346900</name>
</gene>
<keyword evidence="3" id="KW-1185">Reference proteome</keyword>
<evidence type="ECO:0000313" key="3">
    <source>
        <dbReference type="Proteomes" id="UP000636479"/>
    </source>
</evidence>
<comment type="caution">
    <text evidence="2">The sequence shown here is derived from an EMBL/GenBank/DDBJ whole genome shotgun (WGS) entry which is preliminary data.</text>
</comment>
<dbReference type="GeneID" id="59352422"/>
<dbReference type="AlphaFoldDB" id="A0A8H6RZV2"/>
<organism evidence="2 3">
    <name type="scientific">Mycena indigotica</name>
    <dbReference type="NCBI Taxonomy" id="2126181"/>
    <lineage>
        <taxon>Eukaryota</taxon>
        <taxon>Fungi</taxon>
        <taxon>Dikarya</taxon>
        <taxon>Basidiomycota</taxon>
        <taxon>Agaricomycotina</taxon>
        <taxon>Agaricomycetes</taxon>
        <taxon>Agaricomycetidae</taxon>
        <taxon>Agaricales</taxon>
        <taxon>Marasmiineae</taxon>
        <taxon>Mycenaceae</taxon>
        <taxon>Mycena</taxon>
    </lineage>
</organism>
<dbReference type="InterPro" id="IPR032675">
    <property type="entry name" value="LRR_dom_sf"/>
</dbReference>